<keyword evidence="1" id="KW-1133">Transmembrane helix</keyword>
<organism evidence="2 3">
    <name type="scientific">Crucibulum laeve</name>
    <dbReference type="NCBI Taxonomy" id="68775"/>
    <lineage>
        <taxon>Eukaryota</taxon>
        <taxon>Fungi</taxon>
        <taxon>Dikarya</taxon>
        <taxon>Basidiomycota</taxon>
        <taxon>Agaricomycotina</taxon>
        <taxon>Agaricomycetes</taxon>
        <taxon>Agaricomycetidae</taxon>
        <taxon>Agaricales</taxon>
        <taxon>Agaricineae</taxon>
        <taxon>Nidulariaceae</taxon>
        <taxon>Crucibulum</taxon>
    </lineage>
</organism>
<keyword evidence="1" id="KW-0812">Transmembrane</keyword>
<gene>
    <name evidence="2" type="ORF">BDQ12DRAFT_683328</name>
</gene>
<protein>
    <submittedName>
        <fullName evidence="2">Uncharacterized protein</fullName>
    </submittedName>
</protein>
<name>A0A5C3MCA6_9AGAR</name>
<dbReference type="EMBL" id="ML213602">
    <property type="protein sequence ID" value="TFK38781.1"/>
    <property type="molecule type" value="Genomic_DNA"/>
</dbReference>
<evidence type="ECO:0000313" key="3">
    <source>
        <dbReference type="Proteomes" id="UP000308652"/>
    </source>
</evidence>
<keyword evidence="3" id="KW-1185">Reference proteome</keyword>
<dbReference type="Proteomes" id="UP000308652">
    <property type="component" value="Unassembled WGS sequence"/>
</dbReference>
<dbReference type="AlphaFoldDB" id="A0A5C3MCA6"/>
<evidence type="ECO:0000256" key="1">
    <source>
        <dbReference type="SAM" id="Phobius"/>
    </source>
</evidence>
<accession>A0A5C3MCA6</accession>
<keyword evidence="1" id="KW-0472">Membrane</keyword>
<evidence type="ECO:0000313" key="2">
    <source>
        <dbReference type="EMBL" id="TFK38781.1"/>
    </source>
</evidence>
<proteinExistence type="predicted"/>
<reference evidence="2 3" key="1">
    <citation type="journal article" date="2019" name="Nat. Ecol. Evol.">
        <title>Megaphylogeny resolves global patterns of mushroom evolution.</title>
        <authorList>
            <person name="Varga T."/>
            <person name="Krizsan K."/>
            <person name="Foldi C."/>
            <person name="Dima B."/>
            <person name="Sanchez-Garcia M."/>
            <person name="Sanchez-Ramirez S."/>
            <person name="Szollosi G.J."/>
            <person name="Szarkandi J.G."/>
            <person name="Papp V."/>
            <person name="Albert L."/>
            <person name="Andreopoulos W."/>
            <person name="Angelini C."/>
            <person name="Antonin V."/>
            <person name="Barry K.W."/>
            <person name="Bougher N.L."/>
            <person name="Buchanan P."/>
            <person name="Buyck B."/>
            <person name="Bense V."/>
            <person name="Catcheside P."/>
            <person name="Chovatia M."/>
            <person name="Cooper J."/>
            <person name="Damon W."/>
            <person name="Desjardin D."/>
            <person name="Finy P."/>
            <person name="Geml J."/>
            <person name="Haridas S."/>
            <person name="Hughes K."/>
            <person name="Justo A."/>
            <person name="Karasinski D."/>
            <person name="Kautmanova I."/>
            <person name="Kiss B."/>
            <person name="Kocsube S."/>
            <person name="Kotiranta H."/>
            <person name="LaButti K.M."/>
            <person name="Lechner B.E."/>
            <person name="Liimatainen K."/>
            <person name="Lipzen A."/>
            <person name="Lukacs Z."/>
            <person name="Mihaltcheva S."/>
            <person name="Morgado L.N."/>
            <person name="Niskanen T."/>
            <person name="Noordeloos M.E."/>
            <person name="Ohm R.A."/>
            <person name="Ortiz-Santana B."/>
            <person name="Ovrebo C."/>
            <person name="Racz N."/>
            <person name="Riley R."/>
            <person name="Savchenko A."/>
            <person name="Shiryaev A."/>
            <person name="Soop K."/>
            <person name="Spirin V."/>
            <person name="Szebenyi C."/>
            <person name="Tomsovsky M."/>
            <person name="Tulloss R.E."/>
            <person name="Uehling J."/>
            <person name="Grigoriev I.V."/>
            <person name="Vagvolgyi C."/>
            <person name="Papp T."/>
            <person name="Martin F.M."/>
            <person name="Miettinen O."/>
            <person name="Hibbett D.S."/>
            <person name="Nagy L.G."/>
        </authorList>
    </citation>
    <scope>NUCLEOTIDE SEQUENCE [LARGE SCALE GENOMIC DNA]</scope>
    <source>
        <strain evidence="2 3">CBS 166.37</strain>
    </source>
</reference>
<feature type="transmembrane region" description="Helical" evidence="1">
    <location>
        <begin position="53"/>
        <end position="73"/>
    </location>
</feature>
<sequence length="134" mass="15359">MTMTKKKIIWRMRKRINGRIEPIPRGLRGEFGGCHVSTPIECTSLNVPTSTAVISLTLLYLLFVFFLSTIHTIKSISPIVHNTSQHHARFISFFKIRRSKSCHPSPVLPCPSFPTMQTRKKSVFVPRFISCFKI</sequence>